<dbReference type="InterPro" id="IPR024298">
    <property type="entry name" value="Sec16_Sec23-bd"/>
</dbReference>
<keyword evidence="5" id="KW-0931">ER-Golgi transport</keyword>
<keyword evidence="8" id="KW-1185">Reference proteome</keyword>
<comment type="similarity">
    <text evidence="2">Belongs to the SEC16 family.</text>
</comment>
<accession>A0A835HWR5</accession>
<gene>
    <name evidence="7" type="ORF">IFM89_018444</name>
</gene>
<dbReference type="PANTHER" id="PTHR13402">
    <property type="entry name" value="RGPR-RELATED"/>
    <property type="match status" value="1"/>
</dbReference>
<comment type="caution">
    <text evidence="7">The sequence shown here is derived from an EMBL/GenBank/DDBJ whole genome shotgun (WGS) entry which is preliminary data.</text>
</comment>
<name>A0A835HWR5_9MAGN</name>
<keyword evidence="4" id="KW-0256">Endoplasmic reticulum</keyword>
<evidence type="ECO:0000256" key="3">
    <source>
        <dbReference type="ARBA" id="ARBA00022448"/>
    </source>
</evidence>
<feature type="domain" description="Sec16 Sec23-binding" evidence="6">
    <location>
        <begin position="70"/>
        <end position="116"/>
    </location>
</feature>
<evidence type="ECO:0000256" key="5">
    <source>
        <dbReference type="ARBA" id="ARBA00022892"/>
    </source>
</evidence>
<proteinExistence type="inferred from homology"/>
<dbReference type="GO" id="GO:0016192">
    <property type="term" value="P:vesicle-mediated transport"/>
    <property type="evidence" value="ECO:0007669"/>
    <property type="project" value="UniProtKB-KW"/>
</dbReference>
<dbReference type="Pfam" id="PF12931">
    <property type="entry name" value="TPR_Sec16"/>
    <property type="match status" value="1"/>
</dbReference>
<evidence type="ECO:0000313" key="7">
    <source>
        <dbReference type="EMBL" id="KAF9605778.1"/>
    </source>
</evidence>
<reference evidence="7 8" key="1">
    <citation type="submission" date="2020-10" db="EMBL/GenBank/DDBJ databases">
        <title>The Coptis chinensis genome and diversification of protoberbering-type alkaloids.</title>
        <authorList>
            <person name="Wang B."/>
            <person name="Shu S."/>
            <person name="Song C."/>
            <person name="Liu Y."/>
        </authorList>
    </citation>
    <scope>NUCLEOTIDE SEQUENCE [LARGE SCALE GENOMIC DNA]</scope>
    <source>
        <strain evidence="7">HL-2020</strain>
        <tissue evidence="7">Leaf</tissue>
    </source>
</reference>
<dbReference type="PANTHER" id="PTHR13402:SF6">
    <property type="entry name" value="SECRETORY 16, ISOFORM I"/>
    <property type="match status" value="1"/>
</dbReference>
<dbReference type="EMBL" id="JADFTS010000005">
    <property type="protein sequence ID" value="KAF9605778.1"/>
    <property type="molecule type" value="Genomic_DNA"/>
</dbReference>
<evidence type="ECO:0000256" key="1">
    <source>
        <dbReference type="ARBA" id="ARBA00004240"/>
    </source>
</evidence>
<dbReference type="GO" id="GO:0007030">
    <property type="term" value="P:Golgi organization"/>
    <property type="evidence" value="ECO:0007669"/>
    <property type="project" value="TreeGrafter"/>
</dbReference>
<sequence length="145" mass="16185">MCNCSTPKRDYWGSLITFFPTENDPPEIAVAWLFASARKNVANLSGYGAIPRCLQNVPSATQLLATAAEVQNLIVSGKRLEALQCAQEGQFWGFAFQLAADLGTQKWMAILYRYRQTNGSLNVGSWITFEDINPGHGKISRHLFW</sequence>
<evidence type="ECO:0000256" key="2">
    <source>
        <dbReference type="ARBA" id="ARBA00005927"/>
    </source>
</evidence>
<evidence type="ECO:0000313" key="8">
    <source>
        <dbReference type="Proteomes" id="UP000631114"/>
    </source>
</evidence>
<comment type="subcellular location">
    <subcellularLocation>
        <location evidence="1">Endoplasmic reticulum</location>
    </subcellularLocation>
</comment>
<evidence type="ECO:0000256" key="4">
    <source>
        <dbReference type="ARBA" id="ARBA00022824"/>
    </source>
</evidence>
<protein>
    <recommendedName>
        <fullName evidence="6">Sec16 Sec23-binding domain-containing protein</fullName>
    </recommendedName>
</protein>
<organism evidence="7 8">
    <name type="scientific">Coptis chinensis</name>
    <dbReference type="NCBI Taxonomy" id="261450"/>
    <lineage>
        <taxon>Eukaryota</taxon>
        <taxon>Viridiplantae</taxon>
        <taxon>Streptophyta</taxon>
        <taxon>Embryophyta</taxon>
        <taxon>Tracheophyta</taxon>
        <taxon>Spermatophyta</taxon>
        <taxon>Magnoliopsida</taxon>
        <taxon>Ranunculales</taxon>
        <taxon>Ranunculaceae</taxon>
        <taxon>Coptidoideae</taxon>
        <taxon>Coptis</taxon>
    </lineage>
</organism>
<dbReference type="GO" id="GO:0012507">
    <property type="term" value="C:ER to Golgi transport vesicle membrane"/>
    <property type="evidence" value="ECO:0007669"/>
    <property type="project" value="TreeGrafter"/>
</dbReference>
<evidence type="ECO:0000259" key="6">
    <source>
        <dbReference type="Pfam" id="PF12931"/>
    </source>
</evidence>
<dbReference type="Proteomes" id="UP000631114">
    <property type="component" value="Unassembled WGS sequence"/>
</dbReference>
<dbReference type="OrthoDB" id="8918678at2759"/>
<dbReference type="GO" id="GO:0070973">
    <property type="term" value="P:protein localization to endoplasmic reticulum exit site"/>
    <property type="evidence" value="ECO:0007669"/>
    <property type="project" value="TreeGrafter"/>
</dbReference>
<dbReference type="GO" id="GO:0070971">
    <property type="term" value="C:endoplasmic reticulum exit site"/>
    <property type="evidence" value="ECO:0007669"/>
    <property type="project" value="TreeGrafter"/>
</dbReference>
<dbReference type="AlphaFoldDB" id="A0A835HWR5"/>
<keyword evidence="3" id="KW-0813">Transport</keyword>